<dbReference type="OrthoDB" id="1303354at2759"/>
<name>A0A9J5XPX8_SOLCO</name>
<proteinExistence type="predicted"/>
<dbReference type="AlphaFoldDB" id="A0A9J5XPX8"/>
<reference evidence="1 2" key="1">
    <citation type="submission" date="2020-09" db="EMBL/GenBank/DDBJ databases">
        <title>De no assembly of potato wild relative species, Solanum commersonii.</title>
        <authorList>
            <person name="Cho K."/>
        </authorList>
    </citation>
    <scope>NUCLEOTIDE SEQUENCE [LARGE SCALE GENOMIC DNA]</scope>
    <source>
        <strain evidence="1">LZ3.2</strain>
        <tissue evidence="1">Leaf</tissue>
    </source>
</reference>
<organism evidence="1 2">
    <name type="scientific">Solanum commersonii</name>
    <name type="common">Commerson's wild potato</name>
    <name type="synonym">Commerson's nightshade</name>
    <dbReference type="NCBI Taxonomy" id="4109"/>
    <lineage>
        <taxon>Eukaryota</taxon>
        <taxon>Viridiplantae</taxon>
        <taxon>Streptophyta</taxon>
        <taxon>Embryophyta</taxon>
        <taxon>Tracheophyta</taxon>
        <taxon>Spermatophyta</taxon>
        <taxon>Magnoliopsida</taxon>
        <taxon>eudicotyledons</taxon>
        <taxon>Gunneridae</taxon>
        <taxon>Pentapetalae</taxon>
        <taxon>asterids</taxon>
        <taxon>lamiids</taxon>
        <taxon>Solanales</taxon>
        <taxon>Solanaceae</taxon>
        <taxon>Solanoideae</taxon>
        <taxon>Solaneae</taxon>
        <taxon>Solanum</taxon>
    </lineage>
</organism>
<protein>
    <submittedName>
        <fullName evidence="1">Uncharacterized protein</fullName>
    </submittedName>
</protein>
<feature type="non-terminal residue" evidence="1">
    <location>
        <position position="129"/>
    </location>
</feature>
<sequence>TIPACNANYLPEGISEHCPIKVTFVEEGLNTNKLFQFCNVWAKHPLFIDKVQAAWVKLLMVLLKKELKVLNTQFFRNVVAEANDDRMALYLAQNKLQADPMNMTLQRRREGEILEVQKYIIYGRDVLTT</sequence>
<evidence type="ECO:0000313" key="2">
    <source>
        <dbReference type="Proteomes" id="UP000824120"/>
    </source>
</evidence>
<accession>A0A9J5XPX8</accession>
<gene>
    <name evidence="1" type="ORF">H5410_039682</name>
</gene>
<evidence type="ECO:0000313" key="1">
    <source>
        <dbReference type="EMBL" id="KAG5589168.1"/>
    </source>
</evidence>
<dbReference type="Proteomes" id="UP000824120">
    <property type="component" value="Chromosome 8"/>
</dbReference>
<keyword evidence="2" id="KW-1185">Reference proteome</keyword>
<dbReference type="EMBL" id="JACXVP010000008">
    <property type="protein sequence ID" value="KAG5589168.1"/>
    <property type="molecule type" value="Genomic_DNA"/>
</dbReference>
<comment type="caution">
    <text evidence="1">The sequence shown here is derived from an EMBL/GenBank/DDBJ whole genome shotgun (WGS) entry which is preliminary data.</text>
</comment>